<dbReference type="SUPFAM" id="SSF55174">
    <property type="entry name" value="Alpha-L RNA-binding motif"/>
    <property type="match status" value="1"/>
</dbReference>
<comment type="similarity">
    <text evidence="1 5">Belongs to the pseudouridine synthase RluA family.</text>
</comment>
<name>A0ABV2BQW8_9GAMM</name>
<comment type="catalytic activity">
    <reaction evidence="3">
        <text>uridine(1911/1915/1917) in 23S rRNA = pseudouridine(1911/1915/1917) in 23S rRNA</text>
        <dbReference type="Rhea" id="RHEA:42524"/>
        <dbReference type="Rhea" id="RHEA-COMP:10097"/>
        <dbReference type="Rhea" id="RHEA-COMP:10098"/>
        <dbReference type="ChEBI" id="CHEBI:65314"/>
        <dbReference type="ChEBI" id="CHEBI:65315"/>
        <dbReference type="EC" id="5.4.99.23"/>
    </reaction>
</comment>
<dbReference type="InterPro" id="IPR006225">
    <property type="entry name" value="PsdUridine_synth_RluC/D"/>
</dbReference>
<dbReference type="PROSITE" id="PS50889">
    <property type="entry name" value="S4"/>
    <property type="match status" value="1"/>
</dbReference>
<dbReference type="Gene3D" id="3.30.2350.10">
    <property type="entry name" value="Pseudouridine synthase"/>
    <property type="match status" value="1"/>
</dbReference>
<evidence type="ECO:0000256" key="4">
    <source>
        <dbReference type="PROSITE-ProRule" id="PRU00182"/>
    </source>
</evidence>
<feature type="domain" description="RNA-binding S4" evidence="6">
    <location>
        <begin position="21"/>
        <end position="79"/>
    </location>
</feature>
<dbReference type="InterPro" id="IPR002942">
    <property type="entry name" value="S4_RNA-bd"/>
</dbReference>
<dbReference type="InterPro" id="IPR006224">
    <property type="entry name" value="PsdUridine_synth_RluA-like_CS"/>
</dbReference>
<dbReference type="InterPro" id="IPR006145">
    <property type="entry name" value="PsdUridine_synth_RsuA/RluA"/>
</dbReference>
<dbReference type="PROSITE" id="PS01129">
    <property type="entry name" value="PSI_RLU"/>
    <property type="match status" value="1"/>
</dbReference>
<dbReference type="SUPFAM" id="SSF55120">
    <property type="entry name" value="Pseudouridine synthase"/>
    <property type="match status" value="1"/>
</dbReference>
<dbReference type="InterPro" id="IPR050188">
    <property type="entry name" value="RluA_PseudoU_synthase"/>
</dbReference>
<dbReference type="CDD" id="cd02869">
    <property type="entry name" value="PseudoU_synth_RluA_like"/>
    <property type="match status" value="1"/>
</dbReference>
<dbReference type="EC" id="5.4.99.-" evidence="5"/>
<gene>
    <name evidence="7" type="primary">rluD</name>
    <name evidence="7" type="ORF">ABVT43_03950</name>
</gene>
<sequence length="322" mass="36621">MLKSSADEQQIIEVDSQYAGQRLDLVLADFFPELSRSRIQAWIKNEQVCIDEKVVIKPKHKLLGGETLEVITTLADQGEWVATQIPLNIHYQDDSLIIINKPAGLVVHPAPGHYTDTLVNGLLFEFPELRKLPRAGIVHRLDRDTTGLLVVAKTAQAHNHLVEELQNRAFEREYMALVHGEIVAGDTIDLPIGRHPVSRKKMAVNAHGKEAITHFRIAEKFKAFTLLNVKLETGRTHQIRVHLSHLKHPLVGDPVYCIRNLRPKGMDDSFTELFDNFNRQALHAKQLALTHPESKEWMNWSSSLPDDMQQLIEAVRQHDEQV</sequence>
<dbReference type="GO" id="GO:0160140">
    <property type="term" value="F:23S rRNA pseudouridine(1911/1915/1917) synthase activity"/>
    <property type="evidence" value="ECO:0007669"/>
    <property type="project" value="UniProtKB-EC"/>
</dbReference>
<protein>
    <recommendedName>
        <fullName evidence="5">Pseudouridine synthase</fullName>
        <ecNumber evidence="5">5.4.99.-</ecNumber>
    </recommendedName>
</protein>
<dbReference type="Pfam" id="PF00849">
    <property type="entry name" value="PseudoU_synth_2"/>
    <property type="match status" value="1"/>
</dbReference>
<evidence type="ECO:0000256" key="3">
    <source>
        <dbReference type="ARBA" id="ARBA00036882"/>
    </source>
</evidence>
<evidence type="ECO:0000256" key="5">
    <source>
        <dbReference type="RuleBase" id="RU362028"/>
    </source>
</evidence>
<dbReference type="EMBL" id="JBEVCJ010000003">
    <property type="protein sequence ID" value="MET1254276.1"/>
    <property type="molecule type" value="Genomic_DNA"/>
</dbReference>
<dbReference type="PANTHER" id="PTHR21600:SF44">
    <property type="entry name" value="RIBOSOMAL LARGE SUBUNIT PSEUDOURIDINE SYNTHASE D"/>
    <property type="match status" value="1"/>
</dbReference>
<dbReference type="NCBIfam" id="NF008385">
    <property type="entry name" value="PRK11180.1"/>
    <property type="match status" value="1"/>
</dbReference>
<accession>A0ABV2BQW8</accession>
<reference evidence="7 8" key="1">
    <citation type="submission" date="2024-06" db="EMBL/GenBank/DDBJ databases">
        <authorList>
            <person name="Li F."/>
        </authorList>
    </citation>
    <scope>NUCLEOTIDE SEQUENCE [LARGE SCALE GENOMIC DNA]</scope>
    <source>
        <strain evidence="7 8">GXAS 311</strain>
    </source>
</reference>
<keyword evidence="2 5" id="KW-0413">Isomerase</keyword>
<keyword evidence="8" id="KW-1185">Reference proteome</keyword>
<evidence type="ECO:0000256" key="2">
    <source>
        <dbReference type="ARBA" id="ARBA00023235"/>
    </source>
</evidence>
<dbReference type="RefSeq" id="WP_353873833.1">
    <property type="nucleotide sequence ID" value="NZ_JBEVCJ010000003.1"/>
</dbReference>
<evidence type="ECO:0000259" key="6">
    <source>
        <dbReference type="SMART" id="SM00363"/>
    </source>
</evidence>
<dbReference type="CDD" id="cd00165">
    <property type="entry name" value="S4"/>
    <property type="match status" value="1"/>
</dbReference>
<dbReference type="PANTHER" id="PTHR21600">
    <property type="entry name" value="MITOCHONDRIAL RNA PSEUDOURIDINE SYNTHASE"/>
    <property type="match status" value="1"/>
</dbReference>
<proteinExistence type="inferred from homology"/>
<evidence type="ECO:0000256" key="1">
    <source>
        <dbReference type="ARBA" id="ARBA00010876"/>
    </source>
</evidence>
<evidence type="ECO:0000313" key="7">
    <source>
        <dbReference type="EMBL" id="MET1254276.1"/>
    </source>
</evidence>
<dbReference type="Proteomes" id="UP001548189">
    <property type="component" value="Unassembled WGS sequence"/>
</dbReference>
<keyword evidence="4" id="KW-0694">RNA-binding</keyword>
<evidence type="ECO:0000313" key="8">
    <source>
        <dbReference type="Proteomes" id="UP001548189"/>
    </source>
</evidence>
<dbReference type="Gene3D" id="3.10.290.10">
    <property type="entry name" value="RNA-binding S4 domain"/>
    <property type="match status" value="1"/>
</dbReference>
<dbReference type="InterPro" id="IPR036986">
    <property type="entry name" value="S4_RNA-bd_sf"/>
</dbReference>
<organism evidence="7 8">
    <name type="scientific">Aliikangiella maris</name>
    <dbReference type="NCBI Taxonomy" id="3162458"/>
    <lineage>
        <taxon>Bacteria</taxon>
        <taxon>Pseudomonadati</taxon>
        <taxon>Pseudomonadota</taxon>
        <taxon>Gammaproteobacteria</taxon>
        <taxon>Oceanospirillales</taxon>
        <taxon>Pleioneaceae</taxon>
        <taxon>Aliikangiella</taxon>
    </lineage>
</organism>
<comment type="catalytic activity">
    <reaction evidence="5">
        <text>a uridine in RNA = a pseudouridine in RNA</text>
        <dbReference type="Rhea" id="RHEA:48348"/>
        <dbReference type="Rhea" id="RHEA-COMP:12068"/>
        <dbReference type="Rhea" id="RHEA-COMP:12069"/>
        <dbReference type="ChEBI" id="CHEBI:65314"/>
        <dbReference type="ChEBI" id="CHEBI:65315"/>
    </reaction>
</comment>
<comment type="caution">
    <text evidence="7">The sequence shown here is derived from an EMBL/GenBank/DDBJ whole genome shotgun (WGS) entry which is preliminary data.</text>
</comment>
<dbReference type="Pfam" id="PF01479">
    <property type="entry name" value="S4"/>
    <property type="match status" value="1"/>
</dbReference>
<comment type="function">
    <text evidence="5">Responsible for synthesis of pseudouridine from uracil.</text>
</comment>
<dbReference type="InterPro" id="IPR020103">
    <property type="entry name" value="PsdUridine_synth_cat_dom_sf"/>
</dbReference>
<dbReference type="NCBIfam" id="TIGR00005">
    <property type="entry name" value="rluA_subfam"/>
    <property type="match status" value="1"/>
</dbReference>
<dbReference type="SMART" id="SM00363">
    <property type="entry name" value="S4"/>
    <property type="match status" value="1"/>
</dbReference>